<reference evidence="3 4" key="1">
    <citation type="submission" date="2021-07" db="EMBL/GenBank/DDBJ databases">
        <title>Karlodiniumbacter phycospheric gen. nov., sp. nov., a phycosphere bacterium isolated from karlodinium veneficum.</title>
        <authorList>
            <person name="Peng Y."/>
            <person name="Jiang L."/>
            <person name="Lee J."/>
        </authorList>
    </citation>
    <scope>NUCLEOTIDE SEQUENCE</scope>
    <source>
        <strain evidence="3 4">N5</strain>
    </source>
</reference>
<evidence type="ECO:0000256" key="2">
    <source>
        <dbReference type="SAM" id="Phobius"/>
    </source>
</evidence>
<dbReference type="NCBIfam" id="TIGR03794">
    <property type="entry name" value="NHLM_micro_HlyD"/>
    <property type="match status" value="1"/>
</dbReference>
<dbReference type="InterPro" id="IPR022275">
    <property type="entry name" value="NHPM_bacteriocin_SS_HylD"/>
</dbReference>
<feature type="transmembrane region" description="Helical" evidence="2">
    <location>
        <begin position="26"/>
        <end position="49"/>
    </location>
</feature>
<dbReference type="EMBL" id="JAIMBW010000001">
    <property type="protein sequence ID" value="MBY4891833.1"/>
    <property type="molecule type" value="Genomic_DNA"/>
</dbReference>
<evidence type="ECO:0000256" key="1">
    <source>
        <dbReference type="SAM" id="Coils"/>
    </source>
</evidence>
<proteinExistence type="predicted"/>
<keyword evidence="4" id="KW-1185">Reference proteome</keyword>
<evidence type="ECO:0000313" key="4">
    <source>
        <dbReference type="Proteomes" id="UP000693972"/>
    </source>
</evidence>
<dbReference type="AlphaFoldDB" id="A0A975TW87"/>
<gene>
    <name evidence="3" type="ORF">KUL25_03545</name>
</gene>
<feature type="coiled-coil region" evidence="1">
    <location>
        <begin position="103"/>
        <end position="211"/>
    </location>
</feature>
<dbReference type="InterPro" id="IPR050739">
    <property type="entry name" value="MFP"/>
</dbReference>
<dbReference type="Proteomes" id="UP000693972">
    <property type="component" value="Unassembled WGS sequence"/>
</dbReference>
<protein>
    <submittedName>
        <fullName evidence="3">NHLP bacteriocin system secretion protein</fullName>
    </submittedName>
</protein>
<keyword evidence="2" id="KW-1133">Transmembrane helix</keyword>
<evidence type="ECO:0000313" key="3">
    <source>
        <dbReference type="EMBL" id="QXL88605.1"/>
    </source>
</evidence>
<dbReference type="PANTHER" id="PTHR30386">
    <property type="entry name" value="MEMBRANE FUSION SUBUNIT OF EMRAB-TOLC MULTIDRUG EFFLUX PUMP"/>
    <property type="match status" value="1"/>
</dbReference>
<keyword evidence="1" id="KW-0175">Coiled coil</keyword>
<dbReference type="EMBL" id="CP078073">
    <property type="protein sequence ID" value="QXL88605.1"/>
    <property type="molecule type" value="Genomic_DNA"/>
</dbReference>
<dbReference type="Gene3D" id="2.40.50.100">
    <property type="match status" value="1"/>
</dbReference>
<accession>A0A975TW87</accession>
<organism evidence="3">
    <name type="scientific">Gymnodinialimonas phycosphaerae</name>
    <dbReference type="NCBI Taxonomy" id="2841589"/>
    <lineage>
        <taxon>Bacteria</taxon>
        <taxon>Pseudomonadati</taxon>
        <taxon>Pseudomonadota</taxon>
        <taxon>Alphaproteobacteria</taxon>
        <taxon>Rhodobacterales</taxon>
        <taxon>Paracoccaceae</taxon>
        <taxon>Gymnodinialimonas</taxon>
    </lineage>
</organism>
<dbReference type="PANTHER" id="PTHR30386:SF28">
    <property type="entry name" value="EXPORTED PROTEIN"/>
    <property type="match status" value="1"/>
</dbReference>
<keyword evidence="2" id="KW-0812">Transmembrane</keyword>
<name>A0A975TW87_9RHOB</name>
<sequence length="425" mass="46052">MARKIFRQAALERMASPERLDRPVRLVGASGWLVLLCLASLIGAGVFWAGVTMAPIKVRGEGILIDEAGLVELVSEQGGLLQSIDIAPGDLIEEGQVVARLSRSELRRELAGAQALLADQQERYSQLLAAQDARLARETSADARSLAALERTLEALRARLPVLQELALELVPLAERNVVPQSRLLEAQIAVADLEERISNLVEDAQDIEFQASEREATREFELLEERLAIDERVRVIARLEAQLSEERVIVSPYTGRVVELQVNAGDVLPLGGTLATLTQTGEGRALVALMFVPPEEGKRIEPGMLAEIAPTTVEREVFGHIHGEVIAVSELPATPEGMRRVLQNDQLVQQLSLEGAPIEVRIRLLPDADTETGFAWSASDGPVSGVNAGTLLGGQIVLEERPIIDLVIPGASVRLARLLEDATP</sequence>
<dbReference type="RefSeq" id="WP_257891674.1">
    <property type="nucleotide sequence ID" value="NZ_JAIMBW010000001.1"/>
</dbReference>
<keyword evidence="2" id="KW-0472">Membrane</keyword>